<dbReference type="AlphaFoldDB" id="A0A1R3H4J6"/>
<organism evidence="1 2">
    <name type="scientific">Corchorus olitorius</name>
    <dbReference type="NCBI Taxonomy" id="93759"/>
    <lineage>
        <taxon>Eukaryota</taxon>
        <taxon>Viridiplantae</taxon>
        <taxon>Streptophyta</taxon>
        <taxon>Embryophyta</taxon>
        <taxon>Tracheophyta</taxon>
        <taxon>Spermatophyta</taxon>
        <taxon>Magnoliopsida</taxon>
        <taxon>eudicotyledons</taxon>
        <taxon>Gunneridae</taxon>
        <taxon>Pentapetalae</taxon>
        <taxon>rosids</taxon>
        <taxon>malvids</taxon>
        <taxon>Malvales</taxon>
        <taxon>Malvaceae</taxon>
        <taxon>Grewioideae</taxon>
        <taxon>Apeibeae</taxon>
        <taxon>Corchorus</taxon>
    </lineage>
</organism>
<comment type="caution">
    <text evidence="1">The sequence shown here is derived from an EMBL/GenBank/DDBJ whole genome shotgun (WGS) entry which is preliminary data.</text>
</comment>
<gene>
    <name evidence="1" type="ORF">COLO4_31520</name>
</gene>
<keyword evidence="2" id="KW-1185">Reference proteome</keyword>
<dbReference type="Proteomes" id="UP000187203">
    <property type="component" value="Unassembled WGS sequence"/>
</dbReference>
<reference evidence="2" key="1">
    <citation type="submission" date="2013-09" db="EMBL/GenBank/DDBJ databases">
        <title>Corchorus olitorius genome sequencing.</title>
        <authorList>
            <person name="Alam M."/>
            <person name="Haque M.S."/>
            <person name="Islam M.S."/>
            <person name="Emdad E.M."/>
            <person name="Islam M.M."/>
            <person name="Ahmed B."/>
            <person name="Halim A."/>
            <person name="Hossen Q.M.M."/>
            <person name="Hossain M.Z."/>
            <person name="Ahmed R."/>
            <person name="Khan M.M."/>
            <person name="Islam R."/>
            <person name="Rashid M.M."/>
            <person name="Khan S.A."/>
            <person name="Rahman M.S."/>
            <person name="Alam M."/>
            <person name="Yahiya A.S."/>
            <person name="Khan M.S."/>
            <person name="Azam M.S."/>
            <person name="Haque T."/>
            <person name="Lashkar M.Z.H."/>
            <person name="Akhand A.I."/>
            <person name="Morshed G."/>
            <person name="Roy S."/>
            <person name="Uddin K.S."/>
            <person name="Rabeya T."/>
            <person name="Hossain A.S."/>
            <person name="Chowdhury A."/>
            <person name="Snigdha A.R."/>
            <person name="Mortoza M.S."/>
            <person name="Matin S.A."/>
            <person name="Hoque S.M.E."/>
            <person name="Islam M.K."/>
            <person name="Roy D.K."/>
            <person name="Haider R."/>
            <person name="Moosa M.M."/>
            <person name="Elias S.M."/>
            <person name="Hasan A.M."/>
            <person name="Jahan S."/>
            <person name="Shafiuddin M."/>
            <person name="Mahmood N."/>
            <person name="Shommy N.S."/>
        </authorList>
    </citation>
    <scope>NUCLEOTIDE SEQUENCE [LARGE SCALE GENOMIC DNA]</scope>
    <source>
        <strain evidence="2">cv. O-4</strain>
    </source>
</reference>
<dbReference type="EMBL" id="AWUE01020856">
    <property type="protein sequence ID" value="OMO65146.1"/>
    <property type="molecule type" value="Genomic_DNA"/>
</dbReference>
<protein>
    <submittedName>
        <fullName evidence="1">Polyphenol oxidase</fullName>
    </submittedName>
</protein>
<evidence type="ECO:0000313" key="1">
    <source>
        <dbReference type="EMBL" id="OMO65146.1"/>
    </source>
</evidence>
<accession>A0A1R3H4J6</accession>
<sequence>MPFANANEEKNKDQINVNQTLMRKEVLGATLPTLFFGGAYRKGGDDPNPGGDPETGPAPGVCPCLNKAIKVFFVVCPSFPK</sequence>
<name>A0A1R3H4J6_9ROSI</name>
<evidence type="ECO:0000313" key="2">
    <source>
        <dbReference type="Proteomes" id="UP000187203"/>
    </source>
</evidence>
<proteinExistence type="predicted"/>